<protein>
    <submittedName>
        <fullName evidence="8">Transporter</fullName>
    </submittedName>
</protein>
<dbReference type="PIRSF" id="PIRSF006060">
    <property type="entry name" value="AA_transporter"/>
    <property type="match status" value="1"/>
</dbReference>
<organism evidence="8 9">
    <name type="scientific">Fulvitalea axinellae</name>
    <dbReference type="NCBI Taxonomy" id="1182444"/>
    <lineage>
        <taxon>Bacteria</taxon>
        <taxon>Pseudomonadati</taxon>
        <taxon>Bacteroidota</taxon>
        <taxon>Cytophagia</taxon>
        <taxon>Cytophagales</taxon>
        <taxon>Persicobacteraceae</taxon>
        <taxon>Fulvitalea</taxon>
    </lineage>
</organism>
<feature type="transmembrane region" description="Helical" evidence="7">
    <location>
        <begin position="211"/>
        <end position="232"/>
    </location>
</feature>
<keyword evidence="3" id="KW-1003">Cell membrane</keyword>
<evidence type="ECO:0000313" key="9">
    <source>
        <dbReference type="Proteomes" id="UP001348817"/>
    </source>
</evidence>
<accession>A0AAU9CR76</accession>
<proteinExistence type="predicted"/>
<evidence type="ECO:0000256" key="2">
    <source>
        <dbReference type="ARBA" id="ARBA00022448"/>
    </source>
</evidence>
<dbReference type="InterPro" id="IPR050367">
    <property type="entry name" value="APC_superfamily"/>
</dbReference>
<evidence type="ECO:0000313" key="8">
    <source>
        <dbReference type="EMBL" id="BDD09482.1"/>
    </source>
</evidence>
<feature type="transmembrane region" description="Helical" evidence="7">
    <location>
        <begin position="127"/>
        <end position="152"/>
    </location>
</feature>
<dbReference type="AlphaFoldDB" id="A0AAU9CR76"/>
<keyword evidence="6 7" id="KW-0472">Membrane</keyword>
<dbReference type="EMBL" id="AP025314">
    <property type="protein sequence ID" value="BDD09482.1"/>
    <property type="molecule type" value="Genomic_DNA"/>
</dbReference>
<evidence type="ECO:0000256" key="7">
    <source>
        <dbReference type="SAM" id="Phobius"/>
    </source>
</evidence>
<evidence type="ECO:0000256" key="3">
    <source>
        <dbReference type="ARBA" id="ARBA00022475"/>
    </source>
</evidence>
<feature type="transmembrane region" description="Helical" evidence="7">
    <location>
        <begin position="95"/>
        <end position="115"/>
    </location>
</feature>
<keyword evidence="4 7" id="KW-0812">Transmembrane</keyword>
<keyword evidence="5 7" id="KW-1133">Transmembrane helix</keyword>
<feature type="transmembrane region" description="Helical" evidence="7">
    <location>
        <begin position="172"/>
        <end position="191"/>
    </location>
</feature>
<dbReference type="GO" id="GO:0005886">
    <property type="term" value="C:plasma membrane"/>
    <property type="evidence" value="ECO:0007669"/>
    <property type="project" value="UniProtKB-SubCell"/>
</dbReference>
<keyword evidence="2" id="KW-0813">Transport</keyword>
<sequence length="439" mass="49159">MTLRNMPMMAITGMQMFFFNILTAFFFLIPVALVSAELATGWPKAEGVFHWVRIGFGDRIGFMATWLQWLQSMFGMASILAYIGTTIAYIVDQSLANNPWFIFFSIVAVYWILTVDNFFGTNISTKISSWALIIGVIFPTILLISFGVYDFWTTKEIVMNTRISTENLLPNLGEQNRLVMLMGFIFGYVGIEVSANDANLIPNPSKSYPKAIFSAVLLVFISTLLGALSIAIKIPQDQISESAGVMQIFELYLKKHQLGFITPWIAGLVAFGTAGQVSTWVIGPADGLHQASERGDFFSFFKKDNKYDVPKRLLIFQAIVLSVISIAVLLLNDVNTAFFWLTSLAVILYALMYILLFLTAIKLRYTHKDQVRPYRIPFGNIGIWIVSFCGLAVITLCLLVGFIPLDSVNENLKPWYPIIMGLMALTCVSVGLIIFHKSK</sequence>
<dbReference type="PANTHER" id="PTHR42770:SF15">
    <property type="entry name" value="GLUTAMATE_GAMMA-AMINOBUTYRATE ANTIPORTER-RELATED"/>
    <property type="match status" value="1"/>
</dbReference>
<evidence type="ECO:0000256" key="5">
    <source>
        <dbReference type="ARBA" id="ARBA00022989"/>
    </source>
</evidence>
<dbReference type="GO" id="GO:0022857">
    <property type="term" value="F:transmembrane transporter activity"/>
    <property type="evidence" value="ECO:0007669"/>
    <property type="project" value="InterPro"/>
</dbReference>
<dbReference type="Pfam" id="PF13520">
    <property type="entry name" value="AA_permease_2"/>
    <property type="match status" value="1"/>
</dbReference>
<name>A0AAU9CR76_9BACT</name>
<comment type="subcellular location">
    <subcellularLocation>
        <location evidence="1">Cell membrane</location>
        <topology evidence="1">Multi-pass membrane protein</topology>
    </subcellularLocation>
</comment>
<feature type="transmembrane region" description="Helical" evidence="7">
    <location>
        <begin position="415"/>
        <end position="435"/>
    </location>
</feature>
<evidence type="ECO:0000256" key="4">
    <source>
        <dbReference type="ARBA" id="ARBA00022692"/>
    </source>
</evidence>
<keyword evidence="9" id="KW-1185">Reference proteome</keyword>
<feature type="transmembrane region" description="Helical" evidence="7">
    <location>
        <begin position="313"/>
        <end position="331"/>
    </location>
</feature>
<feature type="transmembrane region" description="Helical" evidence="7">
    <location>
        <begin position="337"/>
        <end position="361"/>
    </location>
</feature>
<feature type="transmembrane region" description="Helical" evidence="7">
    <location>
        <begin position="60"/>
        <end position="83"/>
    </location>
</feature>
<dbReference type="KEGG" id="fax:FUAX_19140"/>
<dbReference type="Gene3D" id="1.20.1740.10">
    <property type="entry name" value="Amino acid/polyamine transporter I"/>
    <property type="match status" value="1"/>
</dbReference>
<dbReference type="InterPro" id="IPR002293">
    <property type="entry name" value="AA/rel_permease1"/>
</dbReference>
<feature type="transmembrane region" description="Helical" evidence="7">
    <location>
        <begin position="381"/>
        <end position="403"/>
    </location>
</feature>
<dbReference type="Proteomes" id="UP001348817">
    <property type="component" value="Chromosome"/>
</dbReference>
<evidence type="ECO:0000256" key="6">
    <source>
        <dbReference type="ARBA" id="ARBA00023136"/>
    </source>
</evidence>
<dbReference type="PANTHER" id="PTHR42770">
    <property type="entry name" value="AMINO ACID TRANSPORTER-RELATED"/>
    <property type="match status" value="1"/>
</dbReference>
<reference evidence="8 9" key="1">
    <citation type="submission" date="2021-12" db="EMBL/GenBank/DDBJ databases">
        <title>Genome sequencing of bacteria with rrn-lacking chromosome and rrn-plasmid.</title>
        <authorList>
            <person name="Anda M."/>
            <person name="Iwasaki W."/>
        </authorList>
    </citation>
    <scope>NUCLEOTIDE SEQUENCE [LARGE SCALE GENOMIC DNA]</scope>
    <source>
        <strain evidence="8 9">DSM 100852</strain>
    </source>
</reference>
<gene>
    <name evidence="8" type="ORF">FUAX_19140</name>
</gene>
<evidence type="ECO:0000256" key="1">
    <source>
        <dbReference type="ARBA" id="ARBA00004651"/>
    </source>
</evidence>